<keyword evidence="3 4" id="KW-0067">ATP-binding</keyword>
<name>A0A2T3BCU5_AMORE</name>
<dbReference type="InterPro" id="IPR008271">
    <property type="entry name" value="Ser/Thr_kinase_AS"/>
</dbReference>
<dbReference type="Gene3D" id="1.10.510.10">
    <property type="entry name" value="Transferase(Phosphotransferase) domain 1"/>
    <property type="match status" value="1"/>
</dbReference>
<dbReference type="SMART" id="SM00220">
    <property type="entry name" value="S_TKc"/>
    <property type="match status" value="1"/>
</dbReference>
<reference evidence="7 8" key="1">
    <citation type="journal article" date="2018" name="New Phytol.">
        <title>Comparative genomics and transcriptomics depict ericoid mycorrhizal fungi as versatile saprotrophs and plant mutualists.</title>
        <authorList>
            <person name="Martino E."/>
            <person name="Morin E."/>
            <person name="Grelet G.A."/>
            <person name="Kuo A."/>
            <person name="Kohler A."/>
            <person name="Daghino S."/>
            <person name="Barry K.W."/>
            <person name="Cichocki N."/>
            <person name="Clum A."/>
            <person name="Dockter R.B."/>
            <person name="Hainaut M."/>
            <person name="Kuo R.C."/>
            <person name="LaButti K."/>
            <person name="Lindahl B.D."/>
            <person name="Lindquist E.A."/>
            <person name="Lipzen A."/>
            <person name="Khouja H.R."/>
            <person name="Magnuson J."/>
            <person name="Murat C."/>
            <person name="Ohm R.A."/>
            <person name="Singer S.W."/>
            <person name="Spatafora J.W."/>
            <person name="Wang M."/>
            <person name="Veneault-Fourrey C."/>
            <person name="Henrissat B."/>
            <person name="Grigoriev I.V."/>
            <person name="Martin F.M."/>
            <person name="Perotto S."/>
        </authorList>
    </citation>
    <scope>NUCLEOTIDE SEQUENCE [LARGE SCALE GENOMIC DNA]</scope>
    <source>
        <strain evidence="7 8">ATCC 22711</strain>
    </source>
</reference>
<dbReference type="STRING" id="857342.A0A2T3BCU5"/>
<dbReference type="GO" id="GO:0005737">
    <property type="term" value="C:cytoplasm"/>
    <property type="evidence" value="ECO:0007669"/>
    <property type="project" value="TreeGrafter"/>
</dbReference>
<evidence type="ECO:0000256" key="2">
    <source>
        <dbReference type="ARBA" id="ARBA00022741"/>
    </source>
</evidence>
<keyword evidence="8" id="KW-1185">Reference proteome</keyword>
<dbReference type="Gene3D" id="1.25.10.10">
    <property type="entry name" value="Leucine-rich Repeat Variant"/>
    <property type="match status" value="2"/>
</dbReference>
<dbReference type="Proteomes" id="UP000241818">
    <property type="component" value="Unassembled WGS sequence"/>
</dbReference>
<evidence type="ECO:0000259" key="6">
    <source>
        <dbReference type="PROSITE" id="PS50011"/>
    </source>
</evidence>
<dbReference type="GO" id="GO:0005524">
    <property type="term" value="F:ATP binding"/>
    <property type="evidence" value="ECO:0007669"/>
    <property type="project" value="UniProtKB-UniRule"/>
</dbReference>
<dbReference type="OrthoDB" id="8693905at2759"/>
<dbReference type="InterPro" id="IPR011989">
    <property type="entry name" value="ARM-like"/>
</dbReference>
<feature type="binding site" evidence="4">
    <location>
        <position position="81"/>
    </location>
    <ligand>
        <name>ATP</name>
        <dbReference type="ChEBI" id="CHEBI:30616"/>
    </ligand>
</feature>
<feature type="compositionally biased region" description="Polar residues" evidence="5">
    <location>
        <begin position="1210"/>
        <end position="1246"/>
    </location>
</feature>
<dbReference type="RefSeq" id="XP_024724741.1">
    <property type="nucleotide sequence ID" value="XM_024867834.1"/>
</dbReference>
<dbReference type="GeneID" id="36575915"/>
<feature type="compositionally biased region" description="Polar residues" evidence="5">
    <location>
        <begin position="330"/>
        <end position="343"/>
    </location>
</feature>
<proteinExistence type="predicted"/>
<dbReference type="EMBL" id="KZ679006">
    <property type="protein sequence ID" value="PSS27216.1"/>
    <property type="molecule type" value="Genomic_DNA"/>
</dbReference>
<feature type="compositionally biased region" description="Low complexity" evidence="5">
    <location>
        <begin position="1355"/>
        <end position="1366"/>
    </location>
</feature>
<evidence type="ECO:0000313" key="8">
    <source>
        <dbReference type="Proteomes" id="UP000241818"/>
    </source>
</evidence>
<feature type="region of interest" description="Disordered" evidence="5">
    <location>
        <begin position="566"/>
        <end position="606"/>
    </location>
</feature>
<organism evidence="7 8">
    <name type="scientific">Amorphotheca resinae ATCC 22711</name>
    <dbReference type="NCBI Taxonomy" id="857342"/>
    <lineage>
        <taxon>Eukaryota</taxon>
        <taxon>Fungi</taxon>
        <taxon>Dikarya</taxon>
        <taxon>Ascomycota</taxon>
        <taxon>Pezizomycotina</taxon>
        <taxon>Leotiomycetes</taxon>
        <taxon>Helotiales</taxon>
        <taxon>Amorphothecaceae</taxon>
        <taxon>Amorphotheca</taxon>
    </lineage>
</organism>
<feature type="domain" description="Protein kinase" evidence="6">
    <location>
        <begin position="52"/>
        <end position="294"/>
    </location>
</feature>
<dbReference type="GO" id="GO:0004674">
    <property type="term" value="F:protein serine/threonine kinase activity"/>
    <property type="evidence" value="ECO:0007669"/>
    <property type="project" value="UniProtKB-EC"/>
</dbReference>
<evidence type="ECO:0000256" key="1">
    <source>
        <dbReference type="ARBA" id="ARBA00012513"/>
    </source>
</evidence>
<dbReference type="SUPFAM" id="SSF48371">
    <property type="entry name" value="ARM repeat"/>
    <property type="match status" value="1"/>
</dbReference>
<dbReference type="Pfam" id="PF00069">
    <property type="entry name" value="Pkinase"/>
    <property type="match status" value="1"/>
</dbReference>
<dbReference type="InterPro" id="IPR011009">
    <property type="entry name" value="Kinase-like_dom_sf"/>
</dbReference>
<evidence type="ECO:0000256" key="3">
    <source>
        <dbReference type="ARBA" id="ARBA00022840"/>
    </source>
</evidence>
<accession>A0A2T3BCU5</accession>
<evidence type="ECO:0000256" key="4">
    <source>
        <dbReference type="PROSITE-ProRule" id="PRU10141"/>
    </source>
</evidence>
<dbReference type="InterPro" id="IPR050629">
    <property type="entry name" value="STE20/SPS1-PAK"/>
</dbReference>
<evidence type="ECO:0000256" key="5">
    <source>
        <dbReference type="SAM" id="MobiDB-lite"/>
    </source>
</evidence>
<dbReference type="PROSITE" id="PS50011">
    <property type="entry name" value="PROTEIN_KINASE_DOM"/>
    <property type="match status" value="1"/>
</dbReference>
<evidence type="ECO:0000313" key="7">
    <source>
        <dbReference type="EMBL" id="PSS27216.1"/>
    </source>
</evidence>
<dbReference type="EC" id="2.7.11.1" evidence="1"/>
<dbReference type="PANTHER" id="PTHR48012:SF26">
    <property type="entry name" value="SERINE_THREONINE-PROTEIN KINASE DDB_G0283821-RELATED"/>
    <property type="match status" value="1"/>
</dbReference>
<dbReference type="InterPro" id="IPR016024">
    <property type="entry name" value="ARM-type_fold"/>
</dbReference>
<dbReference type="PROSITE" id="PS00108">
    <property type="entry name" value="PROTEIN_KINASE_ST"/>
    <property type="match status" value="1"/>
</dbReference>
<keyword evidence="2 4" id="KW-0547">Nucleotide-binding</keyword>
<dbReference type="InParanoid" id="A0A2T3BCU5"/>
<protein>
    <recommendedName>
        <fullName evidence="1">non-specific serine/threonine protein kinase</fullName>
        <ecNumber evidence="1">2.7.11.1</ecNumber>
    </recommendedName>
</protein>
<feature type="region of interest" description="Disordered" evidence="5">
    <location>
        <begin position="482"/>
        <end position="514"/>
    </location>
</feature>
<feature type="region of interest" description="Disordered" evidence="5">
    <location>
        <begin position="1"/>
        <end position="41"/>
    </location>
</feature>
<feature type="compositionally biased region" description="Basic and acidic residues" evidence="5">
    <location>
        <begin position="23"/>
        <end position="41"/>
    </location>
</feature>
<dbReference type="InterPro" id="IPR017441">
    <property type="entry name" value="Protein_kinase_ATP_BS"/>
</dbReference>
<dbReference type="SUPFAM" id="SSF56112">
    <property type="entry name" value="Protein kinase-like (PK-like)"/>
    <property type="match status" value="1"/>
</dbReference>
<dbReference type="FunFam" id="1.10.510.10:FF:000571">
    <property type="entry name" value="Maternal embryonic leucine zipper kinase"/>
    <property type="match status" value="1"/>
</dbReference>
<dbReference type="PANTHER" id="PTHR48012">
    <property type="entry name" value="STERILE20-LIKE KINASE, ISOFORM B-RELATED"/>
    <property type="match status" value="1"/>
</dbReference>
<dbReference type="FunFam" id="1.25.10.10:FF:000176">
    <property type="entry name" value="Cell division control protein"/>
    <property type="match status" value="1"/>
</dbReference>
<dbReference type="CDD" id="cd06627">
    <property type="entry name" value="STKc_Cdc7_like"/>
    <property type="match status" value="1"/>
</dbReference>
<gene>
    <name evidence="7" type="ORF">M430DRAFT_46322</name>
</gene>
<feature type="region of interest" description="Disordered" evidence="5">
    <location>
        <begin position="1205"/>
        <end position="1384"/>
    </location>
</feature>
<feature type="compositionally biased region" description="Basic and acidic residues" evidence="5">
    <location>
        <begin position="1345"/>
        <end position="1354"/>
    </location>
</feature>
<dbReference type="PROSITE" id="PS00107">
    <property type="entry name" value="PROTEIN_KINASE_ATP"/>
    <property type="match status" value="1"/>
</dbReference>
<sequence length="1384" mass="153777">MVPYAPSSDRQPNGRSGAANGHGRAERIPGTPRKEARVGREKAVQVPELKDYVLGDCLGKGAFGSVYKALNLGTGEAVAIKQIKLGDLPRSELRMIEHENIVKYLGFVKSSECLSIILEYCENGSLHSICKSYGKFPENLVGIYMTQVLQGLQYLHDQGVIHRDIKGANILTTKDGKVKLADFGVSTSTLAGADKEAQVVGTPYWMAPEIIQLSGATSASDIWSLGCTVIELLEGKPPYHKLAPMPALFAIVNDDHPPLPEGVSPAARDFLMQCFQKDPNLRVSARKLLKHAWIVGSRRTDAPVAKPPANFNEAVEEVKQWNEALKSPNGTISFRASTRSNHGSPMRRDPPLRSMQNDQASAGLLTPAKGPLSLAKPKNTAEAFRSPESIGDDNWDDDFASSISSSALHLPQFKPHDNFGGMLSSDRLKAFASFDNSNAESDNWDTNFEGDLMTIKGPLRSAESEGHELETIRPYRAKTPVTTQNPKAAVAPKSTGRKASYTAPPRQKSPAKAQAEARFVLPSRPTSMYREQSVEDFSDLFVDNDSVFDRRLNIIKDDALSPKLFHPSDLTRSAQPPMITGHGSDRRSPAPHPNIQEQSVRRTRSSVEIQRYAEGEDDEDFSDIFGNEDISIDRDESDRGSEDGVGALMLHSKLSNNSWLGDEDDEDDPFASLEQGFDEMDLQANIARDKHARLCTLVESLVSSLKVREEEDVLEDRSGQLLDLLFESEEAKGLIISAHGMLPILEILEPCTVKTRQTTILRLLKVVNTIIMDDVEIQENLCFVGGIPIITKFAARQYSNEIRLEAAAFVRQMYQTSTLTLQMFVSAGGLNVLVEFLDEDYDEARDLVLIGVNGIWNVFELQGPTPKNDFCRILSRSKILSPLVLVLDRVLDEKKDKLSELVEGRIVNIFYLFSQAENYVKEVVADRVVLKRVLKNLKRMTPVHQITMLKFIKNLSMLSTTLDNLHSANAIELLIDLLNYNMKKASTHFREISNQVLNTMYNLCRLSKVRQEDAATNGIIPLLQRIMKTKRPPKEFALPILCDMAHSGKVARKYLWQNKGLQFYVSLLEDQYWQVTALDAIFIWLQEETAKVEKYLLEGNFTEAIVQCFNAPRASAFDYNLLEPLQKLLRLSSPVAASLARPDMFTGILQKLNNKKAVVRLNLLRIVRSICDPSQEISDSIWSHSLFEAVQRLAETDNAVLEQEIASGGRPQSSRRNNSYTPPSIHQSASAPMTPTHGSRPSTSSAFIDGSVTPRRMAVPSSYGEALHYRPKSRESLQGMMRRTSAELASETSGSKNRLPRASVHRPTHSSHGIATPGLRDDPSSLQRESGMRIRDEASSLQRESGMRLRDESRSAASPASGGTAPQLNPRRRMRPPSGDINWS</sequence>
<feature type="region of interest" description="Disordered" evidence="5">
    <location>
        <begin position="330"/>
        <end position="356"/>
    </location>
</feature>
<dbReference type="InterPro" id="IPR000719">
    <property type="entry name" value="Prot_kinase_dom"/>
</dbReference>